<keyword evidence="3 9" id="KW-0547">Nucleotide-binding</keyword>
<dbReference type="GO" id="GO:0005524">
    <property type="term" value="F:ATP binding"/>
    <property type="evidence" value="ECO:0007669"/>
    <property type="project" value="UniProtKB-KW"/>
</dbReference>
<evidence type="ECO:0000256" key="6">
    <source>
        <dbReference type="ARBA" id="ARBA00023146"/>
    </source>
</evidence>
<evidence type="ECO:0000256" key="7">
    <source>
        <dbReference type="ARBA" id="ARBA00048248"/>
    </source>
</evidence>
<dbReference type="Gene3D" id="3.10.290.10">
    <property type="entry name" value="RNA-binding S4 domain"/>
    <property type="match status" value="1"/>
</dbReference>
<dbReference type="Pfam" id="PF00579">
    <property type="entry name" value="tRNA-synt_1b"/>
    <property type="match status" value="1"/>
</dbReference>
<dbReference type="InterPro" id="IPR024088">
    <property type="entry name" value="Tyr-tRNA-ligase_bac-type"/>
</dbReference>
<dbReference type="Gene3D" id="1.10.240.10">
    <property type="entry name" value="Tyrosyl-Transfer RNA Synthetase"/>
    <property type="match status" value="1"/>
</dbReference>
<keyword evidence="4 9" id="KW-0067">ATP-binding</keyword>
<dbReference type="Gene3D" id="3.40.50.620">
    <property type="entry name" value="HUPs"/>
    <property type="match status" value="1"/>
</dbReference>
<dbReference type="InterPro" id="IPR036986">
    <property type="entry name" value="S4_RNA-bd_sf"/>
</dbReference>
<dbReference type="EC" id="6.1.1.1" evidence="1 8"/>
<keyword evidence="2 9" id="KW-0436">Ligase</keyword>
<dbReference type="Proteomes" id="UP000199103">
    <property type="component" value="Chromosome I"/>
</dbReference>
<accession>A0A1H1YUC8</accession>
<dbReference type="AlphaFoldDB" id="A0A1H1YUC8"/>
<evidence type="ECO:0000256" key="8">
    <source>
        <dbReference type="NCBIfam" id="TIGR00234"/>
    </source>
</evidence>
<evidence type="ECO:0000313" key="10">
    <source>
        <dbReference type="EMBL" id="SDT25051.1"/>
    </source>
</evidence>
<sequence>MTTPDQVLDHLSRTTDQIFGRDDFRDRLASGRRLRIKFGVDCTAPDLHLGHAVNLWMMRYLQDLGHVVVFLLGDTTTRIGDPTGRNTTRPVLTEDEIDRNASAFLEQVTLVLRNDPDVLEIRRNSEWYDPMTITDLIGQLSMVTHSELLARDMFQKRLRDHREIAMHELIYPVLQGYDSVALKSDVTIVGSDQLFNETMGRNLQSKHGQVPQTVITSMITPGLDGGSKQSKSLNNYVGLARSADEQFGRLMTLNDELIETWATVYTELPREQVEDLARRAARGGGSARDAKLELAEAIVTRYHGLLAAARSRRTFLDVFSERRLPESIPELSVTDLRPTMLDLVAAARPDLTRSAVRRLIVGGGVRLDGRQHQDPLAQVAVATGAVLQIGRRRWHRLKIEHGE</sequence>
<comment type="catalytic activity">
    <reaction evidence="7">
        <text>tRNA(Tyr) + L-tyrosine + ATP = L-tyrosyl-tRNA(Tyr) + AMP + diphosphate + H(+)</text>
        <dbReference type="Rhea" id="RHEA:10220"/>
        <dbReference type="Rhea" id="RHEA-COMP:9706"/>
        <dbReference type="Rhea" id="RHEA-COMP:9707"/>
        <dbReference type="ChEBI" id="CHEBI:15378"/>
        <dbReference type="ChEBI" id="CHEBI:30616"/>
        <dbReference type="ChEBI" id="CHEBI:33019"/>
        <dbReference type="ChEBI" id="CHEBI:58315"/>
        <dbReference type="ChEBI" id="CHEBI:78442"/>
        <dbReference type="ChEBI" id="CHEBI:78536"/>
        <dbReference type="ChEBI" id="CHEBI:456215"/>
        <dbReference type="EC" id="6.1.1.1"/>
    </reaction>
</comment>
<proteinExistence type="inferred from homology"/>
<name>A0A1H1YUC8_9ACTN</name>
<evidence type="ECO:0000256" key="2">
    <source>
        <dbReference type="ARBA" id="ARBA00022598"/>
    </source>
</evidence>
<dbReference type="RefSeq" id="WP_091533029.1">
    <property type="nucleotide sequence ID" value="NZ_LT629772.1"/>
</dbReference>
<dbReference type="GO" id="GO:0004831">
    <property type="term" value="F:tyrosine-tRNA ligase activity"/>
    <property type="evidence" value="ECO:0007669"/>
    <property type="project" value="UniProtKB-UniRule"/>
</dbReference>
<evidence type="ECO:0000313" key="11">
    <source>
        <dbReference type="Proteomes" id="UP000199103"/>
    </source>
</evidence>
<dbReference type="SUPFAM" id="SSF52374">
    <property type="entry name" value="Nucleotidylyl transferase"/>
    <property type="match status" value="1"/>
</dbReference>
<evidence type="ECO:0000256" key="9">
    <source>
        <dbReference type="RuleBase" id="RU363036"/>
    </source>
</evidence>
<dbReference type="GO" id="GO:0005829">
    <property type="term" value="C:cytosol"/>
    <property type="evidence" value="ECO:0007669"/>
    <property type="project" value="TreeGrafter"/>
</dbReference>
<dbReference type="EMBL" id="LT629772">
    <property type="protein sequence ID" value="SDT25051.1"/>
    <property type="molecule type" value="Genomic_DNA"/>
</dbReference>
<dbReference type="CDD" id="cd00165">
    <property type="entry name" value="S4"/>
    <property type="match status" value="1"/>
</dbReference>
<reference evidence="10 11" key="1">
    <citation type="submission" date="2016-10" db="EMBL/GenBank/DDBJ databases">
        <authorList>
            <person name="de Groot N.N."/>
        </authorList>
    </citation>
    <scope>NUCLEOTIDE SEQUENCE [LARGE SCALE GENOMIC DNA]</scope>
    <source>
        <strain evidence="10 11">DSM 21800</strain>
    </source>
</reference>
<dbReference type="InterPro" id="IPR014729">
    <property type="entry name" value="Rossmann-like_a/b/a_fold"/>
</dbReference>
<protein>
    <recommendedName>
        <fullName evidence="1 8">Tyrosine--tRNA ligase</fullName>
        <ecNumber evidence="1 8">6.1.1.1</ecNumber>
    </recommendedName>
</protein>
<dbReference type="NCBIfam" id="TIGR00234">
    <property type="entry name" value="tyrS"/>
    <property type="match status" value="1"/>
</dbReference>
<dbReference type="OrthoDB" id="9804243at2"/>
<comment type="similarity">
    <text evidence="9">Belongs to the class-I aminoacyl-tRNA synthetase family.</text>
</comment>
<dbReference type="PANTHER" id="PTHR11766">
    <property type="entry name" value="TYROSYL-TRNA SYNTHETASE"/>
    <property type="match status" value="1"/>
</dbReference>
<dbReference type="STRING" id="630515.SAMN04489812_4789"/>
<dbReference type="GO" id="GO:0006437">
    <property type="term" value="P:tyrosyl-tRNA aminoacylation"/>
    <property type="evidence" value="ECO:0007669"/>
    <property type="project" value="UniProtKB-UniRule"/>
</dbReference>
<keyword evidence="5 9" id="KW-0648">Protein biosynthesis</keyword>
<dbReference type="PRINTS" id="PR01040">
    <property type="entry name" value="TRNASYNTHTYR"/>
</dbReference>
<evidence type="ECO:0000256" key="5">
    <source>
        <dbReference type="ARBA" id="ARBA00022917"/>
    </source>
</evidence>
<dbReference type="SUPFAM" id="SSF55174">
    <property type="entry name" value="Alpha-L RNA-binding motif"/>
    <property type="match status" value="1"/>
</dbReference>
<dbReference type="GO" id="GO:0003723">
    <property type="term" value="F:RNA binding"/>
    <property type="evidence" value="ECO:0007669"/>
    <property type="project" value="InterPro"/>
</dbReference>
<dbReference type="InterPro" id="IPR002305">
    <property type="entry name" value="aa-tRNA-synth_Ic"/>
</dbReference>
<keyword evidence="6 9" id="KW-0030">Aminoacyl-tRNA synthetase</keyword>
<evidence type="ECO:0000256" key="3">
    <source>
        <dbReference type="ARBA" id="ARBA00022741"/>
    </source>
</evidence>
<gene>
    <name evidence="10" type="ORF">SAMN04489812_4789</name>
</gene>
<keyword evidence="11" id="KW-1185">Reference proteome</keyword>
<evidence type="ECO:0000256" key="4">
    <source>
        <dbReference type="ARBA" id="ARBA00022840"/>
    </source>
</evidence>
<dbReference type="InterPro" id="IPR002307">
    <property type="entry name" value="Tyr-tRNA-ligase"/>
</dbReference>
<dbReference type="PANTHER" id="PTHR11766:SF1">
    <property type="entry name" value="TYROSINE--TRNA LIGASE"/>
    <property type="match status" value="1"/>
</dbReference>
<evidence type="ECO:0000256" key="1">
    <source>
        <dbReference type="ARBA" id="ARBA00013160"/>
    </source>
</evidence>
<organism evidence="10 11">
    <name type="scientific">Microlunatus soli</name>
    <dbReference type="NCBI Taxonomy" id="630515"/>
    <lineage>
        <taxon>Bacteria</taxon>
        <taxon>Bacillati</taxon>
        <taxon>Actinomycetota</taxon>
        <taxon>Actinomycetes</taxon>
        <taxon>Propionibacteriales</taxon>
        <taxon>Propionibacteriaceae</taxon>
        <taxon>Microlunatus</taxon>
    </lineage>
</organism>